<name>E5ANJ2_MYCRK</name>
<gene>
    <name evidence="1" type="ordered locus">RBRH_01018</name>
</gene>
<accession>E5ANJ2</accession>
<dbReference type="Gene3D" id="2.40.160.10">
    <property type="entry name" value="Porin"/>
    <property type="match status" value="1"/>
</dbReference>
<proteinExistence type="predicted"/>
<organism evidence="1 2">
    <name type="scientific">Mycetohabitans rhizoxinica (strain DSM 19002 / CIP 109453 / HKI 454)</name>
    <name type="common">Paraburkholderia rhizoxinica</name>
    <dbReference type="NCBI Taxonomy" id="882378"/>
    <lineage>
        <taxon>Bacteria</taxon>
        <taxon>Pseudomonadati</taxon>
        <taxon>Pseudomonadota</taxon>
        <taxon>Betaproteobacteria</taxon>
        <taxon>Burkholderiales</taxon>
        <taxon>Burkholderiaceae</taxon>
        <taxon>Mycetohabitans</taxon>
    </lineage>
</organism>
<dbReference type="EMBL" id="FR687359">
    <property type="protein sequence ID" value="CBW74174.1"/>
    <property type="molecule type" value="Genomic_DNA"/>
</dbReference>
<evidence type="ECO:0000313" key="2">
    <source>
        <dbReference type="Proteomes" id="UP000007437"/>
    </source>
</evidence>
<dbReference type="AlphaFoldDB" id="E5ANJ2"/>
<sequence>MLMFRTRLCRERILRGRKKPAQWPVNMAVKLPISIVDDSDYALSKRTDMYLLVIYQKAFGNNTIAGKMVPIDAQIGSSTSYFGTSAGASHPFAARVGIRHKF</sequence>
<dbReference type="HOGENOM" id="CLU_2272161_0_0_4"/>
<dbReference type="Proteomes" id="UP000007437">
    <property type="component" value="Chromosome"/>
</dbReference>
<protein>
    <submittedName>
        <fullName evidence="1">Outer membrane porin protein 32</fullName>
    </submittedName>
</protein>
<dbReference type="InterPro" id="IPR023614">
    <property type="entry name" value="Porin_dom_sf"/>
</dbReference>
<dbReference type="SUPFAM" id="SSF56935">
    <property type="entry name" value="Porins"/>
    <property type="match status" value="1"/>
</dbReference>
<dbReference type="KEGG" id="brh:RBRH_01018"/>
<evidence type="ECO:0000313" key="1">
    <source>
        <dbReference type="EMBL" id="CBW74174.1"/>
    </source>
</evidence>
<dbReference type="eggNOG" id="COG3203">
    <property type="taxonomic scope" value="Bacteria"/>
</dbReference>
<reference evidence="1 2" key="1">
    <citation type="journal article" date="2011" name="J. Bacteriol.">
        <title>Complete genome sequence of Burkholderia rhizoxinica, an endosymbiont of Rhizopus microsporus.</title>
        <authorList>
            <person name="Lackner G."/>
            <person name="Moebius N."/>
            <person name="Partida-Martinez L."/>
            <person name="Hertweck C."/>
        </authorList>
    </citation>
    <scope>NUCLEOTIDE SEQUENCE [LARGE SCALE GENOMIC DNA]</scope>
    <source>
        <strain evidence="2">DSM 19002 / CIP 109453 / HKI 454</strain>
    </source>
</reference>
<dbReference type="STRING" id="882378.RBRH_01018"/>